<accession>A0ACC1N1Z6</accession>
<organism evidence="1 2">
    <name type="scientific">Trametes sanguinea</name>
    <dbReference type="NCBI Taxonomy" id="158606"/>
    <lineage>
        <taxon>Eukaryota</taxon>
        <taxon>Fungi</taxon>
        <taxon>Dikarya</taxon>
        <taxon>Basidiomycota</taxon>
        <taxon>Agaricomycotina</taxon>
        <taxon>Agaricomycetes</taxon>
        <taxon>Polyporales</taxon>
        <taxon>Polyporaceae</taxon>
        <taxon>Trametes</taxon>
    </lineage>
</organism>
<keyword evidence="2" id="KW-1185">Reference proteome</keyword>
<comment type="caution">
    <text evidence="1">The sequence shown here is derived from an EMBL/GenBank/DDBJ whole genome shotgun (WGS) entry which is preliminary data.</text>
</comment>
<evidence type="ECO:0000313" key="1">
    <source>
        <dbReference type="EMBL" id="KAJ2973310.1"/>
    </source>
</evidence>
<name>A0ACC1N1Z6_9APHY</name>
<proteinExistence type="predicted"/>
<gene>
    <name evidence="1" type="ORF">NUW54_g12089</name>
</gene>
<protein>
    <submittedName>
        <fullName evidence="1">Uncharacterized protein</fullName>
    </submittedName>
</protein>
<sequence>MTQTAAFLKCRPLSLLVKDSAAFIQSQRNISLLNNIIWGTCNTDVDKGQCLENMDWFAQNIKTQCKRDIDADNPIVQDAVAGLEAYGLMREVGCQVNTQTNTYCYVEAAQKHPSDLYLYALPLGLDLPNKTVPSCTSCVQNLMHTFVTDGLNLTVLRQTYSSAATIVNDACGAEFVSTMAGSTNGARSLSASGWYALDMCCSTPISSVSVARLWQRAYEVNTDGFSWSYRSRNTFAHRKMSKKRMRMSYDDFADISALHKYVRYTDQFTSMVTEDGTEEAVFAVATAYALLQLNPIRGIGHICQQVTVLRRTRWVYRCYWTTVEVFCSRPPVIVHEEGGERHAGYASQTLLQFPRALILEEQPDGGPYGHLYASGPVLAQLPRGGGAWSMIWTLREPGLRELTAAELDSPVDADVDEEG</sequence>
<dbReference type="Proteomes" id="UP001144978">
    <property type="component" value="Unassembled WGS sequence"/>
</dbReference>
<dbReference type="EMBL" id="JANSHE010004997">
    <property type="protein sequence ID" value="KAJ2973310.1"/>
    <property type="molecule type" value="Genomic_DNA"/>
</dbReference>
<reference evidence="1" key="1">
    <citation type="submission" date="2022-08" db="EMBL/GenBank/DDBJ databases">
        <title>Genome Sequence of Pycnoporus sanguineus.</title>
        <authorList>
            <person name="Buettner E."/>
        </authorList>
    </citation>
    <scope>NUCLEOTIDE SEQUENCE</scope>
    <source>
        <strain evidence="1">CG-C14</strain>
    </source>
</reference>
<evidence type="ECO:0000313" key="2">
    <source>
        <dbReference type="Proteomes" id="UP001144978"/>
    </source>
</evidence>